<keyword evidence="1 2" id="KW-0812">Transmembrane</keyword>
<dbReference type="OrthoDB" id="412890at2759"/>
<feature type="transmembrane region" description="Helical" evidence="1">
    <location>
        <begin position="170"/>
        <end position="189"/>
    </location>
</feature>
<evidence type="ECO:0000313" key="3">
    <source>
        <dbReference type="Proteomes" id="UP000221165"/>
    </source>
</evidence>
<keyword evidence="1" id="KW-1133">Transmembrane helix</keyword>
<dbReference type="GeneID" id="94432443"/>
<feature type="transmembrane region" description="Helical" evidence="1">
    <location>
        <begin position="143"/>
        <end position="164"/>
    </location>
</feature>
<accession>A0A2C6KKX5</accession>
<keyword evidence="3" id="KW-1185">Reference proteome</keyword>
<dbReference type="VEuPathDB" id="ToxoDB:CSUI_009113"/>
<dbReference type="RefSeq" id="XP_067918789.1">
    <property type="nucleotide sequence ID" value="XM_068069232.1"/>
</dbReference>
<sequence>MLKANKARVVANLTYESLSIRQLELKYWMEVFKKFGVLAAFLGGFASSVSLLNTSSASVSATHEALSKLGEEKEKGGIRILGREGEEEGSYRVLFILTAGGALGFNLVLLTISVLCCLYAPGKALTGRGDTSYKSVMKVMEEMYVHCLVLFRLGLVCYLLASIFAVFRMFSFVSASMISCIFLSFGYFLTLHSSRLKQKFIPSSFTPSHLQGNPIEDIGATLTAHLDPALTGFIVDTSFGTQI</sequence>
<dbReference type="Proteomes" id="UP000221165">
    <property type="component" value="Unassembled WGS sequence"/>
</dbReference>
<dbReference type="EMBL" id="MIGC01005298">
    <property type="protein sequence ID" value="PHJ17064.1"/>
    <property type="molecule type" value="Genomic_DNA"/>
</dbReference>
<feature type="transmembrane region" description="Helical" evidence="1">
    <location>
        <begin position="35"/>
        <end position="52"/>
    </location>
</feature>
<evidence type="ECO:0000256" key="1">
    <source>
        <dbReference type="SAM" id="Phobius"/>
    </source>
</evidence>
<dbReference type="AlphaFoldDB" id="A0A2C6KKX5"/>
<proteinExistence type="predicted"/>
<protein>
    <submittedName>
        <fullName evidence="2">Transmembrane protein</fullName>
    </submittedName>
</protein>
<organism evidence="2 3">
    <name type="scientific">Cystoisospora suis</name>
    <dbReference type="NCBI Taxonomy" id="483139"/>
    <lineage>
        <taxon>Eukaryota</taxon>
        <taxon>Sar</taxon>
        <taxon>Alveolata</taxon>
        <taxon>Apicomplexa</taxon>
        <taxon>Conoidasida</taxon>
        <taxon>Coccidia</taxon>
        <taxon>Eucoccidiorida</taxon>
        <taxon>Eimeriorina</taxon>
        <taxon>Sarcocystidae</taxon>
        <taxon>Cystoisospora</taxon>
    </lineage>
</organism>
<comment type="caution">
    <text evidence="2">The sequence shown here is derived from an EMBL/GenBank/DDBJ whole genome shotgun (WGS) entry which is preliminary data.</text>
</comment>
<name>A0A2C6KKX5_9APIC</name>
<reference evidence="2 3" key="1">
    <citation type="journal article" date="2017" name="Int. J. Parasitol.">
        <title>The genome of the protozoan parasite Cystoisospora suis and a reverse vaccinology approach to identify vaccine candidates.</title>
        <authorList>
            <person name="Palmieri N."/>
            <person name="Shrestha A."/>
            <person name="Ruttkowski B."/>
            <person name="Beck T."/>
            <person name="Vogl C."/>
            <person name="Tomley F."/>
            <person name="Blake D.P."/>
            <person name="Joachim A."/>
        </authorList>
    </citation>
    <scope>NUCLEOTIDE SEQUENCE [LARGE SCALE GENOMIC DNA]</scope>
    <source>
        <strain evidence="2 3">Wien I</strain>
    </source>
</reference>
<feature type="transmembrane region" description="Helical" evidence="1">
    <location>
        <begin position="93"/>
        <end position="122"/>
    </location>
</feature>
<keyword evidence="1" id="KW-0472">Membrane</keyword>
<evidence type="ECO:0000313" key="2">
    <source>
        <dbReference type="EMBL" id="PHJ17064.1"/>
    </source>
</evidence>
<gene>
    <name evidence="2" type="ORF">CSUI_009113</name>
</gene>